<proteinExistence type="predicted"/>
<keyword evidence="1" id="KW-0732">Signal</keyword>
<dbReference type="Proteomes" id="UP000184406">
    <property type="component" value="Unassembled WGS sequence"/>
</dbReference>
<dbReference type="Gene3D" id="3.20.20.70">
    <property type="entry name" value="Aldolase class I"/>
    <property type="match status" value="1"/>
</dbReference>
<evidence type="ECO:0000313" key="3">
    <source>
        <dbReference type="Proteomes" id="UP000184406"/>
    </source>
</evidence>
<dbReference type="SUPFAM" id="SSF51445">
    <property type="entry name" value="(Trans)glycosidases"/>
    <property type="match status" value="1"/>
</dbReference>
<accession>A0A1M5E9T5</accession>
<name>A0A1M5E9T5_9FLAO</name>
<reference evidence="3" key="1">
    <citation type="submission" date="2016-11" db="EMBL/GenBank/DDBJ databases">
        <authorList>
            <person name="Varghese N."/>
            <person name="Submissions S."/>
        </authorList>
    </citation>
    <scope>NUCLEOTIDE SEQUENCE [LARGE SCALE GENOMIC DNA]</scope>
    <source>
        <strain evidence="3">DSM 17539</strain>
    </source>
</reference>
<dbReference type="InterPro" id="IPR017853">
    <property type="entry name" value="GH"/>
</dbReference>
<dbReference type="EMBL" id="FQUX01000007">
    <property type="protein sequence ID" value="SHF75967.1"/>
    <property type="molecule type" value="Genomic_DNA"/>
</dbReference>
<protein>
    <recommendedName>
        <fullName evidence="4">F5/8 type C domain-containing protein</fullName>
    </recommendedName>
</protein>
<feature type="chain" id="PRO_5013132893" description="F5/8 type C domain-containing protein" evidence="1">
    <location>
        <begin position="30"/>
        <end position="803"/>
    </location>
</feature>
<dbReference type="InterPro" id="IPR013785">
    <property type="entry name" value="Aldolase_TIM"/>
</dbReference>
<gene>
    <name evidence="2" type="ORF">SAMN03080594_10746</name>
</gene>
<organism evidence="2 3">
    <name type="scientific">Arenibacter palladensis</name>
    <dbReference type="NCBI Taxonomy" id="237373"/>
    <lineage>
        <taxon>Bacteria</taxon>
        <taxon>Pseudomonadati</taxon>
        <taxon>Bacteroidota</taxon>
        <taxon>Flavobacteriia</taxon>
        <taxon>Flavobacteriales</taxon>
        <taxon>Flavobacteriaceae</taxon>
        <taxon>Arenibacter</taxon>
    </lineage>
</organism>
<keyword evidence="3" id="KW-1185">Reference proteome</keyword>
<evidence type="ECO:0000313" key="2">
    <source>
        <dbReference type="EMBL" id="SHF75967.1"/>
    </source>
</evidence>
<dbReference type="AlphaFoldDB" id="A0A1M5E9T5"/>
<evidence type="ECO:0000256" key="1">
    <source>
        <dbReference type="SAM" id="SignalP"/>
    </source>
</evidence>
<evidence type="ECO:0008006" key="4">
    <source>
        <dbReference type="Google" id="ProtNLM"/>
    </source>
</evidence>
<feature type="signal peptide" evidence="1">
    <location>
        <begin position="1"/>
        <end position="29"/>
    </location>
</feature>
<sequence>MITMKLHNTSIKKYIVYSLLFLPFFTLMAQNNISAGADERTPSKAQYFSWINNTNEGATAEHTKINLEFFGWLKKEYGMQLDIYALDAGAIDGKNFYGSIYSDRFKKQFPDGFDPIYAQAKNLDIRLGVWGGPDGFGDTPQEEKARIDQMVKLCRDYDFALFKFDAVCGPLRPEKEDAFITMMEEAREHSPDLILLNHRLGLDKAKPYATTFLWGGNETYIDVHMANTMTAPHHRAQAMSRGLVPDLQRLTEDHGVCISSCLDYWEDDLILQSFNRSLILSPEIYGNPWLLNDDEFSKLAHIYNLHKKYRDILVDGKVLSESYGPNAVSRGDGKTQILSLRNLNWEKATYSIKLNEEIGLNTDGNITLIQLHPTEKLIGTFSKGESILVDVLPFRSGLFLATTEEYEAPLIAGANFQTIKNVSGAPTEMEVLGMPGTTANIQLLNGEQYASAEINGKSVQQLLKGKKLKLKFPGKELKQNFHRKLNPFSEIAIPEDVETLYEATVFAADNNALEVRSLLRSGETNIPEVKAARDAFFNQEAFVNRGVWDKNLFDGNLETGFWPQKKYRLDTRIEGGTLRLDLGEITYLDKLVITVPNEFALQPLLVGEGNFVEISTDLVHWEELTYLAAKQSEVNIGKKVRYLRFKTFPQQIVEIEGWAKGQKLDRSLWKASNLFAYPSTKKAQKVWKSKIVLDEITEGSYLSVALNGQHGIEGAYAAAKMGDKYIGSPDRASSYPANNWEFMTSRRDKNYTYYIPLDESMIGKEIEVFVMGYDNENLNFDPELWITAYPNPWEKVKITLNKK</sequence>